<organism evidence="1 2">
    <name type="scientific">Populus alba</name>
    <name type="common">White poplar</name>
    <dbReference type="NCBI Taxonomy" id="43335"/>
    <lineage>
        <taxon>Eukaryota</taxon>
        <taxon>Viridiplantae</taxon>
        <taxon>Streptophyta</taxon>
        <taxon>Embryophyta</taxon>
        <taxon>Tracheophyta</taxon>
        <taxon>Spermatophyta</taxon>
        <taxon>Magnoliopsida</taxon>
        <taxon>eudicotyledons</taxon>
        <taxon>Gunneridae</taxon>
        <taxon>Pentapetalae</taxon>
        <taxon>rosids</taxon>
        <taxon>fabids</taxon>
        <taxon>Malpighiales</taxon>
        <taxon>Salicaceae</taxon>
        <taxon>Saliceae</taxon>
        <taxon>Populus</taxon>
    </lineage>
</organism>
<proteinExistence type="predicted"/>
<comment type="caution">
    <text evidence="1">The sequence shown here is derived from an EMBL/GenBank/DDBJ whole genome shotgun (WGS) entry which is preliminary data.</text>
</comment>
<protein>
    <submittedName>
        <fullName evidence="1">Uncharacterized protein</fullName>
    </submittedName>
</protein>
<evidence type="ECO:0000313" key="1">
    <source>
        <dbReference type="EMBL" id="KAL3610934.1"/>
    </source>
</evidence>
<reference evidence="1 2" key="1">
    <citation type="journal article" date="2024" name="Plant Biotechnol. J.">
        <title>Genome and CRISPR/Cas9 system of a widespread forest tree (Populus alba) in the world.</title>
        <authorList>
            <person name="Liu Y.J."/>
            <person name="Jiang P.F."/>
            <person name="Han X.M."/>
            <person name="Li X.Y."/>
            <person name="Wang H.M."/>
            <person name="Wang Y.J."/>
            <person name="Wang X.X."/>
            <person name="Zeng Q.Y."/>
        </authorList>
    </citation>
    <scope>NUCLEOTIDE SEQUENCE [LARGE SCALE GENOMIC DNA]</scope>
    <source>
        <strain evidence="2">cv. PAL-ZL1</strain>
    </source>
</reference>
<name>A0ACC4D0Q0_POPAL</name>
<evidence type="ECO:0000313" key="2">
    <source>
        <dbReference type="Proteomes" id="UP000309997"/>
    </source>
</evidence>
<gene>
    <name evidence="1" type="ORF">D5086_001954</name>
</gene>
<keyword evidence="2" id="KW-1185">Reference proteome</keyword>
<accession>A0ACC4D0Q0</accession>
<dbReference type="Proteomes" id="UP000309997">
    <property type="component" value="Unassembled WGS sequence"/>
</dbReference>
<sequence length="377" mass="42700">MEEEEEIETELSTKKEHPPSPQTETKTNTPKVTPHLMNSSFKTIPPFPMSSSRSKKEDKEKEILEVFKKVELNIPLLDAIKQIPKYAKFLKELCTTKRAFKLKGHEMVSMGEVVSAVVQKNMPLKQKDPGAFIIPCVIGNASFKRALCDLGASISVMPKHVYDSLSLEPLNKTSIVIQLTDRSFVYPLGVIEDVLVKIDSLIIPCDFYILDMEHDSCDSSNSTPILFGRPFLKTANTKIDCGKDTLSIEVGDEKIEFNFHDAMKYPYSNVYSITCYNQIDKYVQQVFDFECEDGLSVALSYSYDFTEIEKMERHICVPQNVHESTLALQSLQTVPHGNVFVDLILSQFIAKFDIKTGVVVYELVKQLSLIIVADLRY</sequence>
<dbReference type="EMBL" id="RCHU02000001">
    <property type="protein sequence ID" value="KAL3610934.1"/>
    <property type="molecule type" value="Genomic_DNA"/>
</dbReference>